<feature type="compositionally biased region" description="Low complexity" evidence="1">
    <location>
        <begin position="20"/>
        <end position="34"/>
    </location>
</feature>
<sequence length="275" mass="30756">MPDTLKPDSSSSPTTVQDAPQTQPSQTTPTSSSPFVKETHQDWTDDSLDALLASSDGVGFCVPAYMLQAHSTVFRDIISGGVTGQTRAQSDPSTKHRALELTDNTFETSTVVAWVLQLMDGTFDTKAFVEDQKSETRFSLTKVKSFANKWDCRSVLDGLERAIIAISCESHTEPCNKLAQFDILTVAADINRPYAAYAVLLHWDVPDSDEKREYGYSSVIITKKNPFNVDCLSRFGFSLFPTDYLYALHKSRRQYPTDQKLRADAFRKLLEEPMT</sequence>
<name>A0A1E3HHJ9_9TREE</name>
<evidence type="ECO:0000256" key="1">
    <source>
        <dbReference type="SAM" id="MobiDB-lite"/>
    </source>
</evidence>
<dbReference type="AlphaFoldDB" id="A0A1E3HHJ9"/>
<dbReference type="GeneID" id="30157134"/>
<keyword evidence="3" id="KW-1185">Reference proteome</keyword>
<gene>
    <name evidence="2" type="ORF">L202_05825</name>
</gene>
<dbReference type="RefSeq" id="XP_018991358.1">
    <property type="nucleotide sequence ID" value="XM_019140207.1"/>
</dbReference>
<dbReference type="OrthoDB" id="10322044at2759"/>
<accession>A0A1E3HHJ9</accession>
<proteinExistence type="predicted"/>
<evidence type="ECO:0000313" key="3">
    <source>
        <dbReference type="Proteomes" id="UP000094065"/>
    </source>
</evidence>
<organism evidence="2 3">
    <name type="scientific">Cryptococcus amylolentus CBS 6039</name>
    <dbReference type="NCBI Taxonomy" id="1295533"/>
    <lineage>
        <taxon>Eukaryota</taxon>
        <taxon>Fungi</taxon>
        <taxon>Dikarya</taxon>
        <taxon>Basidiomycota</taxon>
        <taxon>Agaricomycotina</taxon>
        <taxon>Tremellomycetes</taxon>
        <taxon>Tremellales</taxon>
        <taxon>Cryptococcaceae</taxon>
        <taxon>Cryptococcus</taxon>
    </lineage>
</organism>
<evidence type="ECO:0008006" key="4">
    <source>
        <dbReference type="Google" id="ProtNLM"/>
    </source>
</evidence>
<reference evidence="2 3" key="1">
    <citation type="submission" date="2016-06" db="EMBL/GenBank/DDBJ databases">
        <title>Evolution of pathogenesis and genome organization in the Tremellales.</title>
        <authorList>
            <person name="Cuomo C."/>
            <person name="Litvintseva A."/>
            <person name="Heitman J."/>
            <person name="Chen Y."/>
            <person name="Sun S."/>
            <person name="Springer D."/>
            <person name="Dromer F."/>
            <person name="Young S."/>
            <person name="Zeng Q."/>
            <person name="Chapman S."/>
            <person name="Gujja S."/>
            <person name="Saif S."/>
            <person name="Birren B."/>
        </authorList>
    </citation>
    <scope>NUCLEOTIDE SEQUENCE [LARGE SCALE GENOMIC DNA]</scope>
    <source>
        <strain evidence="2 3">CBS 6039</strain>
    </source>
</reference>
<dbReference type="Proteomes" id="UP000094065">
    <property type="component" value="Unassembled WGS sequence"/>
</dbReference>
<feature type="region of interest" description="Disordered" evidence="1">
    <location>
        <begin position="1"/>
        <end position="38"/>
    </location>
</feature>
<comment type="caution">
    <text evidence="2">The sequence shown here is derived from an EMBL/GenBank/DDBJ whole genome shotgun (WGS) entry which is preliminary data.</text>
</comment>
<feature type="compositionally biased region" description="Polar residues" evidence="1">
    <location>
        <begin position="7"/>
        <end position="19"/>
    </location>
</feature>
<protein>
    <recommendedName>
        <fullName evidence="4">BTB domain-containing protein</fullName>
    </recommendedName>
</protein>
<dbReference type="EMBL" id="AWGJ01000009">
    <property type="protein sequence ID" value="ODN75827.1"/>
    <property type="molecule type" value="Genomic_DNA"/>
</dbReference>
<evidence type="ECO:0000313" key="2">
    <source>
        <dbReference type="EMBL" id="ODN75827.1"/>
    </source>
</evidence>